<proteinExistence type="predicted"/>
<gene>
    <name evidence="2" type="ORF">L4H06_00285</name>
    <name evidence="3" type="ORF">L4H06_04795</name>
</gene>
<dbReference type="EMBL" id="JAKKDL010000001">
    <property type="protein sequence ID" value="MCF7528681.1"/>
    <property type="molecule type" value="Genomic_DNA"/>
</dbReference>
<organism evidence="2 4">
    <name type="scientific">Neisseria lisongii</name>
    <dbReference type="NCBI Taxonomy" id="2912188"/>
    <lineage>
        <taxon>Bacteria</taxon>
        <taxon>Pseudomonadati</taxon>
        <taxon>Pseudomonadota</taxon>
        <taxon>Betaproteobacteria</taxon>
        <taxon>Neisseriales</taxon>
        <taxon>Neisseriaceae</taxon>
        <taxon>Neisseria</taxon>
    </lineage>
</organism>
<sequence>MPPPSDQIRRFAKPHFQTAFGQQQPATGRLKTDLAADKYLNQSLPPLSDTNSNKTINRNNFPAKMPFFSASPYPQRAFYGKYPLQPFPLMIFPHMMNSKLILCAVAAALLSGCQSYQENQSRRSKLAQFVISHPSAAQAIGVPDEAAANISSNAARFALRTGLDDSANGDGRGTQVNAVRNTLWQAAITAQFNRKLARKIGHANLSDTEWRWGKTDYFSRLAADQAVDLYNNALGRSIGSENPRRSIKQLAFLVLDYYREEGLWTVQQANEGGRTIWRIAQTKLDEKAYRQALRNLEPLNPNGMTAEEAARYADSANTLREIKNGISAISKIED</sequence>
<feature type="domain" description="DUF6973" evidence="1">
    <location>
        <begin position="167"/>
        <end position="252"/>
    </location>
</feature>
<dbReference type="AlphaFoldDB" id="A0AAW5AJN3"/>
<protein>
    <recommendedName>
        <fullName evidence="1">DUF6973 domain-containing protein</fullName>
    </recommendedName>
</protein>
<dbReference type="Proteomes" id="UP001201397">
    <property type="component" value="Unassembled WGS sequence"/>
</dbReference>
<evidence type="ECO:0000313" key="3">
    <source>
        <dbReference type="EMBL" id="MCF7529539.1"/>
    </source>
</evidence>
<name>A0AAW5AJN3_9NEIS</name>
<reference evidence="2" key="1">
    <citation type="submission" date="2022-01" db="EMBL/GenBank/DDBJ databases">
        <title>Neisseria sp. ZJ104.</title>
        <authorList>
            <person name="Yang C."/>
        </authorList>
    </citation>
    <scope>NUCLEOTIDE SEQUENCE</scope>
    <source>
        <strain evidence="2">ZJ104</strain>
    </source>
</reference>
<comment type="caution">
    <text evidence="2">The sequence shown here is derived from an EMBL/GenBank/DDBJ whole genome shotgun (WGS) entry which is preliminary data.</text>
</comment>
<dbReference type="Pfam" id="PF22322">
    <property type="entry name" value="DUF6973"/>
    <property type="match status" value="1"/>
</dbReference>
<dbReference type="EMBL" id="JAKKDL010000004">
    <property type="protein sequence ID" value="MCF7529539.1"/>
    <property type="molecule type" value="Genomic_DNA"/>
</dbReference>
<accession>A0AAW5AJN3</accession>
<evidence type="ECO:0000313" key="2">
    <source>
        <dbReference type="EMBL" id="MCF7528681.1"/>
    </source>
</evidence>
<dbReference type="InterPro" id="IPR054246">
    <property type="entry name" value="DUF6973"/>
</dbReference>
<dbReference type="RefSeq" id="WP_237092075.1">
    <property type="nucleotide sequence ID" value="NZ_JAKKDL010000001.1"/>
</dbReference>
<evidence type="ECO:0000259" key="1">
    <source>
        <dbReference type="Pfam" id="PF22322"/>
    </source>
</evidence>
<evidence type="ECO:0000313" key="4">
    <source>
        <dbReference type="Proteomes" id="UP001201397"/>
    </source>
</evidence>